<evidence type="ECO:0000256" key="7">
    <source>
        <dbReference type="ARBA" id="ARBA00022692"/>
    </source>
</evidence>
<feature type="transmembrane region" description="Helical" evidence="13">
    <location>
        <begin position="21"/>
        <end position="45"/>
    </location>
</feature>
<feature type="domain" description="Histidine kinase" evidence="14">
    <location>
        <begin position="319"/>
        <end position="550"/>
    </location>
</feature>
<keyword evidence="7 13" id="KW-0812">Transmembrane</keyword>
<evidence type="ECO:0000256" key="3">
    <source>
        <dbReference type="ARBA" id="ARBA00012438"/>
    </source>
</evidence>
<dbReference type="PROSITE" id="PS50109">
    <property type="entry name" value="HIS_KIN"/>
    <property type="match status" value="1"/>
</dbReference>
<gene>
    <name evidence="15" type="ORF">BJY26_000699</name>
</gene>
<keyword evidence="9 13" id="KW-1133">Transmembrane helix</keyword>
<comment type="catalytic activity">
    <reaction evidence="1">
        <text>ATP + protein L-histidine = ADP + protein N-phospho-L-histidine.</text>
        <dbReference type="EC" id="2.7.13.3"/>
    </reaction>
</comment>
<evidence type="ECO:0000256" key="8">
    <source>
        <dbReference type="ARBA" id="ARBA00022777"/>
    </source>
</evidence>
<dbReference type="Pfam" id="PF02518">
    <property type="entry name" value="HATPase_c"/>
    <property type="match status" value="1"/>
</dbReference>
<evidence type="ECO:0000256" key="6">
    <source>
        <dbReference type="ARBA" id="ARBA00022679"/>
    </source>
</evidence>
<dbReference type="PANTHER" id="PTHR44936">
    <property type="entry name" value="SENSOR PROTEIN CREC"/>
    <property type="match status" value="1"/>
</dbReference>
<dbReference type="InterPro" id="IPR033463">
    <property type="entry name" value="sCache_3"/>
</dbReference>
<keyword evidence="11 13" id="KW-0472">Membrane</keyword>
<name>A0A7Z0AA57_9MICO</name>
<evidence type="ECO:0000256" key="10">
    <source>
        <dbReference type="ARBA" id="ARBA00023012"/>
    </source>
</evidence>
<dbReference type="GO" id="GO:0005886">
    <property type="term" value="C:plasma membrane"/>
    <property type="evidence" value="ECO:0007669"/>
    <property type="project" value="UniProtKB-SubCell"/>
</dbReference>
<dbReference type="RefSeq" id="WP_179425715.1">
    <property type="nucleotide sequence ID" value="NZ_JACBZP010000001.1"/>
</dbReference>
<proteinExistence type="predicted"/>
<keyword evidence="5" id="KW-0597">Phosphoprotein</keyword>
<protein>
    <recommendedName>
        <fullName evidence="3">histidine kinase</fullName>
        <ecNumber evidence="3">2.7.13.3</ecNumber>
    </recommendedName>
</protein>
<evidence type="ECO:0000256" key="13">
    <source>
        <dbReference type="SAM" id="Phobius"/>
    </source>
</evidence>
<dbReference type="InterPro" id="IPR003594">
    <property type="entry name" value="HATPase_dom"/>
</dbReference>
<evidence type="ECO:0000256" key="11">
    <source>
        <dbReference type="ARBA" id="ARBA00023136"/>
    </source>
</evidence>
<keyword evidence="16" id="KW-1185">Reference proteome</keyword>
<dbReference type="InterPro" id="IPR004358">
    <property type="entry name" value="Sig_transdc_His_kin-like_C"/>
</dbReference>
<evidence type="ECO:0000256" key="9">
    <source>
        <dbReference type="ARBA" id="ARBA00022989"/>
    </source>
</evidence>
<dbReference type="SUPFAM" id="SSF55874">
    <property type="entry name" value="ATPase domain of HSP90 chaperone/DNA topoisomerase II/histidine kinase"/>
    <property type="match status" value="1"/>
</dbReference>
<keyword evidence="6" id="KW-0808">Transferase</keyword>
<feature type="region of interest" description="Disordered" evidence="12">
    <location>
        <begin position="554"/>
        <end position="580"/>
    </location>
</feature>
<evidence type="ECO:0000256" key="12">
    <source>
        <dbReference type="SAM" id="MobiDB-lite"/>
    </source>
</evidence>
<reference evidence="15 16" key="1">
    <citation type="submission" date="2020-07" db="EMBL/GenBank/DDBJ databases">
        <title>Sequencing the genomes of 1000 actinobacteria strains.</title>
        <authorList>
            <person name="Klenk H.-P."/>
        </authorList>
    </citation>
    <scope>NUCLEOTIDE SEQUENCE [LARGE SCALE GENOMIC DNA]</scope>
    <source>
        <strain evidence="15 16">DSM 26341</strain>
    </source>
</reference>
<dbReference type="InterPro" id="IPR050980">
    <property type="entry name" value="2C_sensor_his_kinase"/>
</dbReference>
<organism evidence="15 16">
    <name type="scientific">Spelaeicoccus albus</name>
    <dbReference type="NCBI Taxonomy" id="1280376"/>
    <lineage>
        <taxon>Bacteria</taxon>
        <taxon>Bacillati</taxon>
        <taxon>Actinomycetota</taxon>
        <taxon>Actinomycetes</taxon>
        <taxon>Micrococcales</taxon>
        <taxon>Brevibacteriaceae</taxon>
        <taxon>Spelaeicoccus</taxon>
    </lineage>
</organism>
<keyword evidence="4" id="KW-1003">Cell membrane</keyword>
<sequence length="580" mass="62414">MPRRRSSVKNRRLRNLSVPTAILVAQMATIAIVVGMTAATMLIVVRSHNVDMARERAVAVSRTVSHAPSVVRALHGSAPSSALQPYSVRMARDNGMDFVTIFNTEGIRYTHTDRSAIGEKMIRGFEPALHGTTFTEEFDGSRGESVRSVSPITDSGGNVIALVTAGVTVRNLNAEFEGQLGWIVALAVIVFAIGVLISWFVSRIVRRITGDFGAHDLRRMFNYYQSVLRSVREGLLLTEPGLGIVLRNDEATRLLELPPEGGRPLPLDDVSLPESLRELLASRRPAIDEIHLTKTRVLVVNQSDGGGAGSPTPGWSGTVVTLRDRTELQSLAGELDSVKSFADSLRSQAHEFANRMHTMVSLIELGRSDEAIEFATDELAMPQALTDQLLRDVGEPVVSALLLSKTALANERGIDLDLRIRDLDRSRLPAARELVTILGNLLDNAFDAVAEHDAPRIVRLTLSAEPDGLLIRAADSGPGIAADSVDDVFKRGWTSKAVNRVDSSRGIGSRGIGLALVAQAVRRLGGRITANSAGDELRGAEFVVFVPDGGVPGDAARATESISADSGRTESHAWQGEDNG</sequence>
<evidence type="ECO:0000313" key="15">
    <source>
        <dbReference type="EMBL" id="NYI66393.1"/>
    </source>
</evidence>
<accession>A0A7Z0AA57</accession>
<dbReference type="GO" id="GO:0004673">
    <property type="term" value="F:protein histidine kinase activity"/>
    <property type="evidence" value="ECO:0007669"/>
    <property type="project" value="UniProtKB-EC"/>
</dbReference>
<dbReference type="InterPro" id="IPR036890">
    <property type="entry name" value="HATPase_C_sf"/>
</dbReference>
<dbReference type="PANTHER" id="PTHR44936:SF9">
    <property type="entry name" value="SENSOR PROTEIN CREC"/>
    <property type="match status" value="1"/>
</dbReference>
<dbReference type="Gene3D" id="3.30.565.10">
    <property type="entry name" value="Histidine kinase-like ATPase, C-terminal domain"/>
    <property type="match status" value="1"/>
</dbReference>
<dbReference type="Proteomes" id="UP000539111">
    <property type="component" value="Unassembled WGS sequence"/>
</dbReference>
<evidence type="ECO:0000256" key="1">
    <source>
        <dbReference type="ARBA" id="ARBA00000085"/>
    </source>
</evidence>
<dbReference type="Gene3D" id="3.30.450.20">
    <property type="entry name" value="PAS domain"/>
    <property type="match status" value="2"/>
</dbReference>
<dbReference type="InterPro" id="IPR029151">
    <property type="entry name" value="Sensor-like_sf"/>
</dbReference>
<evidence type="ECO:0000256" key="2">
    <source>
        <dbReference type="ARBA" id="ARBA00004651"/>
    </source>
</evidence>
<dbReference type="PRINTS" id="PR00344">
    <property type="entry name" value="BCTRLSENSOR"/>
</dbReference>
<dbReference type="SMART" id="SM00387">
    <property type="entry name" value="HATPase_c"/>
    <property type="match status" value="1"/>
</dbReference>
<keyword evidence="8 15" id="KW-0418">Kinase</keyword>
<evidence type="ECO:0000313" key="16">
    <source>
        <dbReference type="Proteomes" id="UP000539111"/>
    </source>
</evidence>
<dbReference type="Pfam" id="PF17203">
    <property type="entry name" value="sCache_3_2"/>
    <property type="match status" value="1"/>
</dbReference>
<feature type="transmembrane region" description="Helical" evidence="13">
    <location>
        <begin position="180"/>
        <end position="201"/>
    </location>
</feature>
<evidence type="ECO:0000256" key="5">
    <source>
        <dbReference type="ARBA" id="ARBA00022553"/>
    </source>
</evidence>
<dbReference type="GO" id="GO:0000160">
    <property type="term" value="P:phosphorelay signal transduction system"/>
    <property type="evidence" value="ECO:0007669"/>
    <property type="project" value="UniProtKB-KW"/>
</dbReference>
<comment type="subcellular location">
    <subcellularLocation>
        <location evidence="2">Cell membrane</location>
        <topology evidence="2">Multi-pass membrane protein</topology>
    </subcellularLocation>
</comment>
<keyword evidence="10" id="KW-0902">Two-component regulatory system</keyword>
<dbReference type="SUPFAM" id="SSF103190">
    <property type="entry name" value="Sensory domain-like"/>
    <property type="match status" value="1"/>
</dbReference>
<evidence type="ECO:0000256" key="4">
    <source>
        <dbReference type="ARBA" id="ARBA00022475"/>
    </source>
</evidence>
<dbReference type="AlphaFoldDB" id="A0A7Z0AA57"/>
<dbReference type="EC" id="2.7.13.3" evidence="3"/>
<comment type="caution">
    <text evidence="15">The sequence shown here is derived from an EMBL/GenBank/DDBJ whole genome shotgun (WGS) entry which is preliminary data.</text>
</comment>
<dbReference type="InterPro" id="IPR005467">
    <property type="entry name" value="His_kinase_dom"/>
</dbReference>
<evidence type="ECO:0000259" key="14">
    <source>
        <dbReference type="PROSITE" id="PS50109"/>
    </source>
</evidence>
<dbReference type="EMBL" id="JACBZP010000001">
    <property type="protein sequence ID" value="NYI66393.1"/>
    <property type="molecule type" value="Genomic_DNA"/>
</dbReference>